<sequence length="151" mass="16670">MKQGYSPSYNSYRTQHAATAVKRHILPIFEERRQHPQGNGYLQSIPKPLDDISTYNPITYSRSLDLWMTTGHGSFGWTMASDGRGGLRAKSRFMIIPPQIGSNSGCTTSGLSLSILWQRDVTVSRFTEGGGEGDAIHSHTYPVYDASGLDT</sequence>
<name>A0A284R2I0_ARMOS</name>
<dbReference type="AlphaFoldDB" id="A0A284R2I0"/>
<dbReference type="Proteomes" id="UP000219338">
    <property type="component" value="Unassembled WGS sequence"/>
</dbReference>
<keyword evidence="2" id="KW-1185">Reference proteome</keyword>
<gene>
    <name evidence="1" type="ORF">ARMOST_06268</name>
</gene>
<protein>
    <submittedName>
        <fullName evidence="1">Uncharacterized protein</fullName>
    </submittedName>
</protein>
<organism evidence="1 2">
    <name type="scientific">Armillaria ostoyae</name>
    <name type="common">Armillaria root rot fungus</name>
    <dbReference type="NCBI Taxonomy" id="47428"/>
    <lineage>
        <taxon>Eukaryota</taxon>
        <taxon>Fungi</taxon>
        <taxon>Dikarya</taxon>
        <taxon>Basidiomycota</taxon>
        <taxon>Agaricomycotina</taxon>
        <taxon>Agaricomycetes</taxon>
        <taxon>Agaricomycetidae</taxon>
        <taxon>Agaricales</taxon>
        <taxon>Marasmiineae</taxon>
        <taxon>Physalacriaceae</taxon>
        <taxon>Armillaria</taxon>
    </lineage>
</organism>
<proteinExistence type="predicted"/>
<dbReference type="EMBL" id="FUEG01000004">
    <property type="protein sequence ID" value="SJL02927.1"/>
    <property type="molecule type" value="Genomic_DNA"/>
</dbReference>
<evidence type="ECO:0000313" key="2">
    <source>
        <dbReference type="Proteomes" id="UP000219338"/>
    </source>
</evidence>
<reference evidence="2" key="1">
    <citation type="journal article" date="2017" name="Nat. Ecol. Evol.">
        <title>Genome expansion and lineage-specific genetic innovations in the forest pathogenic fungi Armillaria.</title>
        <authorList>
            <person name="Sipos G."/>
            <person name="Prasanna A.N."/>
            <person name="Walter M.C."/>
            <person name="O'Connor E."/>
            <person name="Balint B."/>
            <person name="Krizsan K."/>
            <person name="Kiss B."/>
            <person name="Hess J."/>
            <person name="Varga T."/>
            <person name="Slot J."/>
            <person name="Riley R."/>
            <person name="Boka B."/>
            <person name="Rigling D."/>
            <person name="Barry K."/>
            <person name="Lee J."/>
            <person name="Mihaltcheva S."/>
            <person name="LaButti K."/>
            <person name="Lipzen A."/>
            <person name="Waldron R."/>
            <person name="Moloney N.M."/>
            <person name="Sperisen C."/>
            <person name="Kredics L."/>
            <person name="Vagvoelgyi C."/>
            <person name="Patrignani A."/>
            <person name="Fitzpatrick D."/>
            <person name="Nagy I."/>
            <person name="Doyle S."/>
            <person name="Anderson J.B."/>
            <person name="Grigoriev I.V."/>
            <person name="Gueldener U."/>
            <person name="Muensterkoetter M."/>
            <person name="Nagy L.G."/>
        </authorList>
    </citation>
    <scope>NUCLEOTIDE SEQUENCE [LARGE SCALE GENOMIC DNA]</scope>
    <source>
        <strain evidence="2">C18/9</strain>
    </source>
</reference>
<evidence type="ECO:0000313" key="1">
    <source>
        <dbReference type="EMBL" id="SJL02927.1"/>
    </source>
</evidence>
<accession>A0A284R2I0</accession>